<comment type="caution">
    <text evidence="3">The sequence shown here is derived from an EMBL/GenBank/DDBJ whole genome shotgun (WGS) entry which is preliminary data.</text>
</comment>
<dbReference type="RefSeq" id="WP_105052189.1">
    <property type="nucleotide sequence ID" value="NZ_BMYG01000002.1"/>
</dbReference>
<feature type="chain" id="PRO_5015726968" description="FlgO domain-containing protein" evidence="1">
    <location>
        <begin position="19"/>
        <end position="206"/>
    </location>
</feature>
<gene>
    <name evidence="3" type="ORF">BTO11_08475</name>
</gene>
<keyword evidence="4" id="KW-1185">Reference proteome</keyword>
<dbReference type="PROSITE" id="PS51257">
    <property type="entry name" value="PROKAR_LIPOPROTEIN"/>
    <property type="match status" value="1"/>
</dbReference>
<dbReference type="InterPro" id="IPR041215">
    <property type="entry name" value="FlgO_dom"/>
</dbReference>
<sequence length="206" mass="22956">MKLLLLLIVMHLLVGCVAAGYHNEHNAGRFKQFGYGFITEDEAEHANVNLIDSKILKAYADRLAFEMTKQVNPDKLGLMTVTSFVELDDNLNNTNPLGNQLSDTLLISLKEVGFFVEDLYTASDVQITDKGAFVFSRTIDKLRKLESEYILSGVINYTPNSVNINARVINIKQSEIVAAHSFSIPNYIVRSSYPIVDGVDIIIKGK</sequence>
<feature type="domain" description="FlgO" evidence="2">
    <location>
        <begin position="62"/>
        <end position="187"/>
    </location>
</feature>
<name>A0A2S7UUR6_9GAMM</name>
<evidence type="ECO:0000313" key="4">
    <source>
        <dbReference type="Proteomes" id="UP000239007"/>
    </source>
</evidence>
<dbReference type="AlphaFoldDB" id="A0A2S7UUR6"/>
<reference evidence="3 4" key="1">
    <citation type="submission" date="2016-12" db="EMBL/GenBank/DDBJ databases">
        <title>Diversity of luminous bacteria.</title>
        <authorList>
            <person name="Yoshizawa S."/>
            <person name="Kogure K."/>
        </authorList>
    </citation>
    <scope>NUCLEOTIDE SEQUENCE [LARGE SCALE GENOMIC DNA]</scope>
    <source>
        <strain evidence="3 4">SA4-48</strain>
    </source>
</reference>
<accession>A0A2S7UUR6</accession>
<feature type="signal peptide" evidence="1">
    <location>
        <begin position="1"/>
        <end position="18"/>
    </location>
</feature>
<evidence type="ECO:0000259" key="2">
    <source>
        <dbReference type="Pfam" id="PF17680"/>
    </source>
</evidence>
<organism evidence="3 4">
    <name type="scientific">Psychrosphaera saromensis</name>
    <dbReference type="NCBI Taxonomy" id="716813"/>
    <lineage>
        <taxon>Bacteria</taxon>
        <taxon>Pseudomonadati</taxon>
        <taxon>Pseudomonadota</taxon>
        <taxon>Gammaproteobacteria</taxon>
        <taxon>Alteromonadales</taxon>
        <taxon>Pseudoalteromonadaceae</taxon>
        <taxon>Psychrosphaera</taxon>
    </lineage>
</organism>
<proteinExistence type="predicted"/>
<dbReference type="EMBL" id="MSCH01000003">
    <property type="protein sequence ID" value="PQJ53697.1"/>
    <property type="molecule type" value="Genomic_DNA"/>
</dbReference>
<keyword evidence="1" id="KW-0732">Signal</keyword>
<dbReference type="OrthoDB" id="5296088at2"/>
<evidence type="ECO:0000313" key="3">
    <source>
        <dbReference type="EMBL" id="PQJ53697.1"/>
    </source>
</evidence>
<dbReference type="Pfam" id="PF17680">
    <property type="entry name" value="FlgO"/>
    <property type="match status" value="1"/>
</dbReference>
<evidence type="ECO:0000256" key="1">
    <source>
        <dbReference type="SAM" id="SignalP"/>
    </source>
</evidence>
<protein>
    <recommendedName>
        <fullName evidence="2">FlgO domain-containing protein</fullName>
    </recommendedName>
</protein>
<dbReference type="Proteomes" id="UP000239007">
    <property type="component" value="Unassembled WGS sequence"/>
</dbReference>